<dbReference type="InterPro" id="IPR014756">
    <property type="entry name" value="Ig_E-set"/>
</dbReference>
<dbReference type="Proteomes" id="UP000831963">
    <property type="component" value="Chromosome"/>
</dbReference>
<evidence type="ECO:0000313" key="9">
    <source>
        <dbReference type="EMBL" id="UPL12978.1"/>
    </source>
</evidence>
<accession>A0ABY4IJQ4</accession>
<proteinExistence type="predicted"/>
<feature type="region of interest" description="Disordered" evidence="5">
    <location>
        <begin position="133"/>
        <end position="173"/>
    </location>
</feature>
<dbReference type="RefSeq" id="WP_247956426.1">
    <property type="nucleotide sequence ID" value="NZ_CP078077.1"/>
</dbReference>
<evidence type="ECO:0000256" key="6">
    <source>
        <dbReference type="SAM" id="Phobius"/>
    </source>
</evidence>
<dbReference type="PANTHER" id="PTHR34820">
    <property type="entry name" value="INNER MEMBRANE PROTEIN YEBZ"/>
    <property type="match status" value="1"/>
</dbReference>
<keyword evidence="4" id="KW-0186">Copper</keyword>
<feature type="chain" id="PRO_5046053804" evidence="7">
    <location>
        <begin position="35"/>
        <end position="220"/>
    </location>
</feature>
<evidence type="ECO:0000256" key="5">
    <source>
        <dbReference type="SAM" id="MobiDB-lite"/>
    </source>
</evidence>
<keyword evidence="2" id="KW-0479">Metal-binding</keyword>
<evidence type="ECO:0000256" key="1">
    <source>
        <dbReference type="ARBA" id="ARBA00004196"/>
    </source>
</evidence>
<dbReference type="InterPro" id="IPR007348">
    <property type="entry name" value="CopC_dom"/>
</dbReference>
<dbReference type="EMBL" id="CP078077">
    <property type="protein sequence ID" value="UPL12978.1"/>
    <property type="molecule type" value="Genomic_DNA"/>
</dbReference>
<keyword evidence="3 7" id="KW-0732">Signal</keyword>
<evidence type="ECO:0000256" key="3">
    <source>
        <dbReference type="ARBA" id="ARBA00022729"/>
    </source>
</evidence>
<dbReference type="Pfam" id="PF04234">
    <property type="entry name" value="CopC"/>
    <property type="match status" value="1"/>
</dbReference>
<sequence>MQTTIIRRSTAPFALAAALLAAFLVLFAPLSASAHDDLISSSPAADSTIDVLPSEIVLTFSADLISGGNGTEVRVLDANENLVSDGDPIVEGATVTQPLLAEAASGLYRVQWRVVSSDGHPTAKEFTFTVTNSTLPTTEPTPAPTESSSSSFAPAPTATPTATPTLTADEPADTASSPAWIWILVVLGILVIAAGITLAVILSRRRRSASPAGSDDSAAR</sequence>
<evidence type="ECO:0000259" key="8">
    <source>
        <dbReference type="Pfam" id="PF04234"/>
    </source>
</evidence>
<keyword evidence="10" id="KW-1185">Reference proteome</keyword>
<protein>
    <submittedName>
        <fullName evidence="9">Copper resistance protein CopC</fullName>
    </submittedName>
</protein>
<evidence type="ECO:0000313" key="10">
    <source>
        <dbReference type="Proteomes" id="UP000831963"/>
    </source>
</evidence>
<evidence type="ECO:0000256" key="4">
    <source>
        <dbReference type="ARBA" id="ARBA00023008"/>
    </source>
</evidence>
<comment type="subcellular location">
    <subcellularLocation>
        <location evidence="1">Cell envelope</location>
    </subcellularLocation>
</comment>
<dbReference type="PANTHER" id="PTHR34820:SF4">
    <property type="entry name" value="INNER MEMBRANE PROTEIN YEBZ"/>
    <property type="match status" value="1"/>
</dbReference>
<name>A0ABY4IJQ4_9MICO</name>
<feature type="signal peptide" evidence="7">
    <location>
        <begin position="1"/>
        <end position="34"/>
    </location>
</feature>
<dbReference type="SUPFAM" id="SSF81296">
    <property type="entry name" value="E set domains"/>
    <property type="match status" value="1"/>
</dbReference>
<gene>
    <name evidence="9" type="ORF">KV396_00065</name>
</gene>
<keyword evidence="6" id="KW-0812">Transmembrane</keyword>
<feature type="transmembrane region" description="Helical" evidence="6">
    <location>
        <begin position="179"/>
        <end position="202"/>
    </location>
</feature>
<reference evidence="9 10" key="1">
    <citation type="submission" date="2021-06" db="EMBL/GenBank/DDBJ databases">
        <title>Genome-based taxonomic framework of Microbacterium strains isolated from marine environment, the description of four new species and reclassification of four preexisting species.</title>
        <authorList>
            <person name="Lee S.D."/>
            <person name="Kim S.-M."/>
            <person name="Byeon Y.-S."/>
            <person name="Yang H.L."/>
            <person name="Kim I.S."/>
        </authorList>
    </citation>
    <scope>NUCLEOTIDE SEQUENCE [LARGE SCALE GENOMIC DNA]</scope>
    <source>
        <strain evidence="9 10">SSW1-36</strain>
    </source>
</reference>
<keyword evidence="6" id="KW-1133">Transmembrane helix</keyword>
<organism evidence="9 10">
    <name type="scientific">Microbacterium galbinum</name>
    <dbReference type="NCBI Taxonomy" id="2851646"/>
    <lineage>
        <taxon>Bacteria</taxon>
        <taxon>Bacillati</taxon>
        <taxon>Actinomycetota</taxon>
        <taxon>Actinomycetes</taxon>
        <taxon>Micrococcales</taxon>
        <taxon>Microbacteriaceae</taxon>
        <taxon>Microbacterium</taxon>
    </lineage>
</organism>
<evidence type="ECO:0000256" key="2">
    <source>
        <dbReference type="ARBA" id="ARBA00022723"/>
    </source>
</evidence>
<keyword evidence="6" id="KW-0472">Membrane</keyword>
<evidence type="ECO:0000256" key="7">
    <source>
        <dbReference type="SAM" id="SignalP"/>
    </source>
</evidence>
<feature type="domain" description="CopC" evidence="8">
    <location>
        <begin position="35"/>
        <end position="130"/>
    </location>
</feature>
<dbReference type="InterPro" id="IPR014755">
    <property type="entry name" value="Cu-Rt/internalin_Ig-like"/>
</dbReference>
<dbReference type="Gene3D" id="2.60.40.1220">
    <property type="match status" value="1"/>
</dbReference>
<dbReference type="InterPro" id="IPR032694">
    <property type="entry name" value="CopC/D"/>
</dbReference>